<sequence>MITFKEKVAQERTWARKPNYERLICSQPQSPCIETVTVGSTSSVHHHSLEREQILYMILAKRLRSERMRKSLDSSEIDFDRSFDTTQPGLGEKTIRVAKMATSDDDDEKLILFQCKACNVIITDSSNSDGANDNMGIVKLQDFPETLYDGSVLEIGHGMEKGCSYFILSCSSCDAAVGKFYKSVCKDLLDLKGHATLKLDKLKFYSVPVQINSRKVNQTSFQDAREPERKKVNEEESDDDLKSVRSDITKMKYVMCHFDERLRRIEKTLCLPDIEEEIPEIDGPMVTGASMVSGGPCLVKLDHRIFPLSSTVQIVLEV</sequence>
<dbReference type="GO" id="GO:0046872">
    <property type="term" value="F:metal ion binding"/>
    <property type="evidence" value="ECO:0007669"/>
    <property type="project" value="UniProtKB-KW"/>
</dbReference>
<evidence type="ECO:0000256" key="5">
    <source>
        <dbReference type="ARBA" id="ARBA00022618"/>
    </source>
</evidence>
<dbReference type="GO" id="GO:0000775">
    <property type="term" value="C:chromosome, centromeric region"/>
    <property type="evidence" value="ECO:0007669"/>
    <property type="project" value="UniProtKB-SubCell"/>
</dbReference>
<gene>
    <name evidence="14" type="ORF">BSL78_06442</name>
</gene>
<feature type="compositionally biased region" description="Basic and acidic residues" evidence="12">
    <location>
        <begin position="223"/>
        <end position="239"/>
    </location>
</feature>
<comment type="function">
    <text evidence="1">Required for recruitment of CENPA to centromeres and normal chromosome segregation during mitosis.</text>
</comment>
<comment type="subcellular location">
    <subcellularLocation>
        <location evidence="3">Chromosome</location>
        <location evidence="3">Centromere</location>
    </subcellularLocation>
    <subcellularLocation>
        <location evidence="2">Nucleus</location>
    </subcellularLocation>
</comment>
<evidence type="ECO:0000256" key="10">
    <source>
        <dbReference type="ARBA" id="ARBA00023306"/>
    </source>
</evidence>
<dbReference type="Proteomes" id="UP000230750">
    <property type="component" value="Unassembled WGS sequence"/>
</dbReference>
<organism evidence="14 15">
    <name type="scientific">Stichopus japonicus</name>
    <name type="common">Sea cucumber</name>
    <dbReference type="NCBI Taxonomy" id="307972"/>
    <lineage>
        <taxon>Eukaryota</taxon>
        <taxon>Metazoa</taxon>
        <taxon>Echinodermata</taxon>
        <taxon>Eleutherozoa</taxon>
        <taxon>Echinozoa</taxon>
        <taxon>Holothuroidea</taxon>
        <taxon>Aspidochirotacea</taxon>
        <taxon>Aspidochirotida</taxon>
        <taxon>Stichopodidae</taxon>
        <taxon>Apostichopus</taxon>
    </lineage>
</organism>
<dbReference type="InterPro" id="IPR004910">
    <property type="entry name" value="Yippee/Mis18/Cereblon"/>
</dbReference>
<keyword evidence="5" id="KW-0132">Cell division</keyword>
<keyword evidence="8" id="KW-0862">Zinc</keyword>
<dbReference type="PANTHER" id="PTHR16431:SF1">
    <property type="entry name" value="NEUROGENIC PROTEIN MASTERMIND"/>
    <property type="match status" value="1"/>
</dbReference>
<dbReference type="Pfam" id="PF03226">
    <property type="entry name" value="Yippee-Mis18"/>
    <property type="match status" value="1"/>
</dbReference>
<dbReference type="OrthoDB" id="9926299at2759"/>
<dbReference type="PROSITE" id="PS51793">
    <property type="entry name" value="MIS18"/>
    <property type="match status" value="1"/>
</dbReference>
<keyword evidence="15" id="KW-1185">Reference proteome</keyword>
<evidence type="ECO:0000256" key="7">
    <source>
        <dbReference type="ARBA" id="ARBA00022776"/>
    </source>
</evidence>
<keyword evidence="4" id="KW-0158">Chromosome</keyword>
<dbReference type="EMBL" id="MRZV01000168">
    <property type="protein sequence ID" value="PIK56656.1"/>
    <property type="molecule type" value="Genomic_DNA"/>
</dbReference>
<dbReference type="InterPro" id="IPR034752">
    <property type="entry name" value="Mis18"/>
</dbReference>
<evidence type="ECO:0000256" key="2">
    <source>
        <dbReference type="ARBA" id="ARBA00004123"/>
    </source>
</evidence>
<evidence type="ECO:0000313" key="14">
    <source>
        <dbReference type="EMBL" id="PIK56656.1"/>
    </source>
</evidence>
<name>A0A2G8L8T0_STIJA</name>
<keyword evidence="6" id="KW-0479">Metal-binding</keyword>
<evidence type="ECO:0000259" key="13">
    <source>
        <dbReference type="PROSITE" id="PS51793"/>
    </source>
</evidence>
<dbReference type="GO" id="GO:0051301">
    <property type="term" value="P:cell division"/>
    <property type="evidence" value="ECO:0007669"/>
    <property type="project" value="UniProtKB-KW"/>
</dbReference>
<dbReference type="GO" id="GO:0007059">
    <property type="term" value="P:chromosome segregation"/>
    <property type="evidence" value="ECO:0007669"/>
    <property type="project" value="TreeGrafter"/>
</dbReference>
<evidence type="ECO:0000256" key="4">
    <source>
        <dbReference type="ARBA" id="ARBA00022454"/>
    </source>
</evidence>
<evidence type="ECO:0000313" key="15">
    <source>
        <dbReference type="Proteomes" id="UP000230750"/>
    </source>
</evidence>
<keyword evidence="7" id="KW-0498">Mitosis</keyword>
<dbReference type="PANTHER" id="PTHR16431">
    <property type="entry name" value="NEUROGENIC PROTEIN MASTERMIND"/>
    <property type="match status" value="1"/>
</dbReference>
<dbReference type="GO" id="GO:0000785">
    <property type="term" value="C:chromatin"/>
    <property type="evidence" value="ECO:0007669"/>
    <property type="project" value="TreeGrafter"/>
</dbReference>
<evidence type="ECO:0000256" key="6">
    <source>
        <dbReference type="ARBA" id="ARBA00022723"/>
    </source>
</evidence>
<dbReference type="AlphaFoldDB" id="A0A2G8L8T0"/>
<evidence type="ECO:0000256" key="11">
    <source>
        <dbReference type="ARBA" id="ARBA00023328"/>
    </source>
</evidence>
<reference evidence="14 15" key="1">
    <citation type="journal article" date="2017" name="PLoS Biol.">
        <title>The sea cucumber genome provides insights into morphological evolution and visceral regeneration.</title>
        <authorList>
            <person name="Zhang X."/>
            <person name="Sun L."/>
            <person name="Yuan J."/>
            <person name="Sun Y."/>
            <person name="Gao Y."/>
            <person name="Zhang L."/>
            <person name="Li S."/>
            <person name="Dai H."/>
            <person name="Hamel J.F."/>
            <person name="Liu C."/>
            <person name="Yu Y."/>
            <person name="Liu S."/>
            <person name="Lin W."/>
            <person name="Guo K."/>
            <person name="Jin S."/>
            <person name="Xu P."/>
            <person name="Storey K.B."/>
            <person name="Huan P."/>
            <person name="Zhang T."/>
            <person name="Zhou Y."/>
            <person name="Zhang J."/>
            <person name="Lin C."/>
            <person name="Li X."/>
            <person name="Xing L."/>
            <person name="Huo D."/>
            <person name="Sun M."/>
            <person name="Wang L."/>
            <person name="Mercier A."/>
            <person name="Li F."/>
            <person name="Yang H."/>
            <person name="Xiang J."/>
        </authorList>
    </citation>
    <scope>NUCLEOTIDE SEQUENCE [LARGE SCALE GENOMIC DNA]</scope>
    <source>
        <strain evidence="14">Shaxun</strain>
        <tissue evidence="14">Muscle</tissue>
    </source>
</reference>
<evidence type="ECO:0000256" key="8">
    <source>
        <dbReference type="ARBA" id="ARBA00022833"/>
    </source>
</evidence>
<keyword evidence="9" id="KW-0539">Nucleus</keyword>
<dbReference type="GO" id="GO:0034080">
    <property type="term" value="P:CENP-A containing chromatin assembly"/>
    <property type="evidence" value="ECO:0007669"/>
    <property type="project" value="TreeGrafter"/>
</dbReference>
<keyword evidence="10" id="KW-0131">Cell cycle</keyword>
<keyword evidence="11" id="KW-0137">Centromere</keyword>
<feature type="region of interest" description="Disordered" evidence="12">
    <location>
        <begin position="217"/>
        <end position="239"/>
    </location>
</feature>
<feature type="domain" description="Mis18" evidence="13">
    <location>
        <begin position="110"/>
        <end position="207"/>
    </location>
</feature>
<protein>
    <recommendedName>
        <fullName evidence="13">Mis18 domain-containing protein</fullName>
    </recommendedName>
</protein>
<accession>A0A2G8L8T0</accession>
<proteinExistence type="predicted"/>
<evidence type="ECO:0000256" key="9">
    <source>
        <dbReference type="ARBA" id="ARBA00023242"/>
    </source>
</evidence>
<evidence type="ECO:0000256" key="12">
    <source>
        <dbReference type="SAM" id="MobiDB-lite"/>
    </source>
</evidence>
<dbReference type="GO" id="GO:0005634">
    <property type="term" value="C:nucleus"/>
    <property type="evidence" value="ECO:0007669"/>
    <property type="project" value="UniProtKB-SubCell"/>
</dbReference>
<comment type="caution">
    <text evidence="14">The sequence shown here is derived from an EMBL/GenBank/DDBJ whole genome shotgun (WGS) entry which is preliminary data.</text>
</comment>
<evidence type="ECO:0000256" key="3">
    <source>
        <dbReference type="ARBA" id="ARBA00004584"/>
    </source>
</evidence>
<evidence type="ECO:0000256" key="1">
    <source>
        <dbReference type="ARBA" id="ARBA00003694"/>
    </source>
</evidence>